<organism evidence="1 2">
    <name type="scientific">Culex pipiens pipiens</name>
    <name type="common">Northern house mosquito</name>
    <dbReference type="NCBI Taxonomy" id="38569"/>
    <lineage>
        <taxon>Eukaryota</taxon>
        <taxon>Metazoa</taxon>
        <taxon>Ecdysozoa</taxon>
        <taxon>Arthropoda</taxon>
        <taxon>Hexapoda</taxon>
        <taxon>Insecta</taxon>
        <taxon>Pterygota</taxon>
        <taxon>Neoptera</taxon>
        <taxon>Endopterygota</taxon>
        <taxon>Diptera</taxon>
        <taxon>Nematocera</taxon>
        <taxon>Culicoidea</taxon>
        <taxon>Culicidae</taxon>
        <taxon>Culicinae</taxon>
        <taxon>Culicini</taxon>
        <taxon>Culex</taxon>
        <taxon>Culex</taxon>
    </lineage>
</organism>
<sequence>MSIGPRLRGRSRRLLLGAGTSGGQQPTDIAQLAGGDSLESAGASSPRSEVFVLARRRMQVVDVHVHVAYVCLGHGQY</sequence>
<dbReference type="EMBL" id="JBEHCU010008345">
    <property type="protein sequence ID" value="KAL1384613.1"/>
    <property type="molecule type" value="Genomic_DNA"/>
</dbReference>
<name>A0ABD1D2Q3_CULPP</name>
<accession>A0ABD1D2Q3</accession>
<dbReference type="Proteomes" id="UP001562425">
    <property type="component" value="Unassembled WGS sequence"/>
</dbReference>
<proteinExistence type="predicted"/>
<comment type="caution">
    <text evidence="1">The sequence shown here is derived from an EMBL/GenBank/DDBJ whole genome shotgun (WGS) entry which is preliminary data.</text>
</comment>
<keyword evidence="2" id="KW-1185">Reference proteome</keyword>
<protein>
    <submittedName>
        <fullName evidence="1">Uncharacterized protein</fullName>
    </submittedName>
</protein>
<evidence type="ECO:0000313" key="1">
    <source>
        <dbReference type="EMBL" id="KAL1384613.1"/>
    </source>
</evidence>
<reference evidence="1 2" key="1">
    <citation type="submission" date="2024-05" db="EMBL/GenBank/DDBJ databases">
        <title>Culex pipiens pipiens assembly and annotation.</title>
        <authorList>
            <person name="Alout H."/>
            <person name="Durand T."/>
        </authorList>
    </citation>
    <scope>NUCLEOTIDE SEQUENCE [LARGE SCALE GENOMIC DNA]</scope>
    <source>
        <strain evidence="1">HA-2024</strain>
        <tissue evidence="1">Whole body</tissue>
    </source>
</reference>
<gene>
    <name evidence="1" type="ORF">pipiens_013023</name>
</gene>
<dbReference type="AlphaFoldDB" id="A0ABD1D2Q3"/>
<evidence type="ECO:0000313" key="2">
    <source>
        <dbReference type="Proteomes" id="UP001562425"/>
    </source>
</evidence>